<evidence type="ECO:0000259" key="1">
    <source>
        <dbReference type="Pfam" id="PF06985"/>
    </source>
</evidence>
<dbReference type="PANTHER" id="PTHR33112">
    <property type="entry name" value="DOMAIN PROTEIN, PUTATIVE-RELATED"/>
    <property type="match status" value="1"/>
</dbReference>
<sequence length="95" mass="10647">KYVALSYVHGNTRMFQTTKSNYKALRRDGALESQKAKLPKTISDAMKLVAMLGERYLWVDSLSTVQDDPLHKHAHLNNVHKIFGNAHLTILAASA</sequence>
<protein>
    <recommendedName>
        <fullName evidence="1">Heterokaryon incompatibility domain-containing protein</fullName>
    </recommendedName>
</protein>
<dbReference type="PANTHER" id="PTHR33112:SF12">
    <property type="entry name" value="HETEROKARYON INCOMPATIBILITY DOMAIN-CONTAINING PROTEIN"/>
    <property type="match status" value="1"/>
</dbReference>
<organism evidence="2 3">
    <name type="scientific">Glonium stellatum</name>
    <dbReference type="NCBI Taxonomy" id="574774"/>
    <lineage>
        <taxon>Eukaryota</taxon>
        <taxon>Fungi</taxon>
        <taxon>Dikarya</taxon>
        <taxon>Ascomycota</taxon>
        <taxon>Pezizomycotina</taxon>
        <taxon>Dothideomycetes</taxon>
        <taxon>Pleosporomycetidae</taxon>
        <taxon>Gloniales</taxon>
        <taxon>Gloniaceae</taxon>
        <taxon>Glonium</taxon>
    </lineage>
</organism>
<evidence type="ECO:0000313" key="2">
    <source>
        <dbReference type="EMBL" id="OCL13067.1"/>
    </source>
</evidence>
<name>A0A8E2JXS6_9PEZI</name>
<gene>
    <name evidence="2" type="ORF">AOQ84DRAFT_276782</name>
</gene>
<dbReference type="AlphaFoldDB" id="A0A8E2JXS6"/>
<proteinExistence type="predicted"/>
<feature type="domain" description="Heterokaryon incompatibility" evidence="1">
    <location>
        <begin position="2"/>
        <end position="94"/>
    </location>
</feature>
<dbReference type="EMBL" id="KV748789">
    <property type="protein sequence ID" value="OCL13067.1"/>
    <property type="molecule type" value="Genomic_DNA"/>
</dbReference>
<feature type="non-terminal residue" evidence="2">
    <location>
        <position position="1"/>
    </location>
</feature>
<feature type="non-terminal residue" evidence="2">
    <location>
        <position position="95"/>
    </location>
</feature>
<keyword evidence="3" id="KW-1185">Reference proteome</keyword>
<dbReference type="OrthoDB" id="5135333at2759"/>
<dbReference type="InterPro" id="IPR010730">
    <property type="entry name" value="HET"/>
</dbReference>
<accession>A0A8E2JXS6</accession>
<evidence type="ECO:0000313" key="3">
    <source>
        <dbReference type="Proteomes" id="UP000250140"/>
    </source>
</evidence>
<dbReference type="Pfam" id="PF06985">
    <property type="entry name" value="HET"/>
    <property type="match status" value="1"/>
</dbReference>
<dbReference type="Proteomes" id="UP000250140">
    <property type="component" value="Unassembled WGS sequence"/>
</dbReference>
<reference evidence="2 3" key="1">
    <citation type="journal article" date="2016" name="Nat. Commun.">
        <title>Ectomycorrhizal ecology is imprinted in the genome of the dominant symbiotic fungus Cenococcum geophilum.</title>
        <authorList>
            <consortium name="DOE Joint Genome Institute"/>
            <person name="Peter M."/>
            <person name="Kohler A."/>
            <person name="Ohm R.A."/>
            <person name="Kuo A."/>
            <person name="Krutzmann J."/>
            <person name="Morin E."/>
            <person name="Arend M."/>
            <person name="Barry K.W."/>
            <person name="Binder M."/>
            <person name="Choi C."/>
            <person name="Clum A."/>
            <person name="Copeland A."/>
            <person name="Grisel N."/>
            <person name="Haridas S."/>
            <person name="Kipfer T."/>
            <person name="LaButti K."/>
            <person name="Lindquist E."/>
            <person name="Lipzen A."/>
            <person name="Maire R."/>
            <person name="Meier B."/>
            <person name="Mihaltcheva S."/>
            <person name="Molinier V."/>
            <person name="Murat C."/>
            <person name="Poggeler S."/>
            <person name="Quandt C.A."/>
            <person name="Sperisen C."/>
            <person name="Tritt A."/>
            <person name="Tisserant E."/>
            <person name="Crous P.W."/>
            <person name="Henrissat B."/>
            <person name="Nehls U."/>
            <person name="Egli S."/>
            <person name="Spatafora J.W."/>
            <person name="Grigoriev I.V."/>
            <person name="Martin F.M."/>
        </authorList>
    </citation>
    <scope>NUCLEOTIDE SEQUENCE [LARGE SCALE GENOMIC DNA]</scope>
    <source>
        <strain evidence="2 3">CBS 207.34</strain>
    </source>
</reference>